<sequence>MRKEASAVVYGSNIFNLVDTTEKPSHLLHYFFVCIGSLNSGSLTHLCIKSPTWSNRRIVISIAQTLELFLRSQNASGLTNAMDDNPSLAIEALLQIDAQLNAIESLVNIIVRLYDKNLNPSLKKFMQVLGWTVLRGDEMTHG</sequence>
<evidence type="ECO:0000313" key="2">
    <source>
        <dbReference type="Proteomes" id="UP000766486"/>
    </source>
</evidence>
<dbReference type="EMBL" id="CABFNS010000919">
    <property type="protein sequence ID" value="VUC35721.1"/>
    <property type="molecule type" value="Genomic_DNA"/>
</dbReference>
<proteinExistence type="predicted"/>
<name>A0ABY6UWR7_BIOOC</name>
<keyword evidence="2" id="KW-1185">Reference proteome</keyword>
<dbReference type="Proteomes" id="UP000766486">
    <property type="component" value="Unassembled WGS sequence"/>
</dbReference>
<gene>
    <name evidence="1" type="ORF">CLO192961_LOCUS426807</name>
</gene>
<protein>
    <submittedName>
        <fullName evidence="1">Uncharacterized protein</fullName>
    </submittedName>
</protein>
<comment type="caution">
    <text evidence="1">The sequence shown here is derived from an EMBL/GenBank/DDBJ whole genome shotgun (WGS) entry which is preliminary data.</text>
</comment>
<accession>A0ABY6UWR7</accession>
<organism evidence="1 2">
    <name type="scientific">Bionectria ochroleuca</name>
    <name type="common">Gliocladium roseum</name>
    <dbReference type="NCBI Taxonomy" id="29856"/>
    <lineage>
        <taxon>Eukaryota</taxon>
        <taxon>Fungi</taxon>
        <taxon>Dikarya</taxon>
        <taxon>Ascomycota</taxon>
        <taxon>Pezizomycotina</taxon>
        <taxon>Sordariomycetes</taxon>
        <taxon>Hypocreomycetidae</taxon>
        <taxon>Hypocreales</taxon>
        <taxon>Bionectriaceae</taxon>
        <taxon>Clonostachys</taxon>
    </lineage>
</organism>
<evidence type="ECO:0000313" key="1">
    <source>
        <dbReference type="EMBL" id="VUC35721.1"/>
    </source>
</evidence>
<reference evidence="1 2" key="1">
    <citation type="submission" date="2019-06" db="EMBL/GenBank/DDBJ databases">
        <authorList>
            <person name="Broberg M."/>
        </authorList>
    </citation>
    <scope>NUCLEOTIDE SEQUENCE [LARGE SCALE GENOMIC DNA]</scope>
</reference>